<reference evidence="15" key="1">
    <citation type="submission" date="2021-06" db="EMBL/GenBank/DDBJ databases">
        <authorList>
            <person name="Kallberg Y."/>
            <person name="Tangrot J."/>
            <person name="Rosling A."/>
        </authorList>
    </citation>
    <scope>NUCLEOTIDE SEQUENCE</scope>
    <source>
        <strain evidence="15">CL551</strain>
    </source>
</reference>
<dbReference type="PANTHER" id="PTHR12066:SF0">
    <property type="entry name" value="TELOMERASE REVERSE TRANSCRIPTASE"/>
    <property type="match status" value="1"/>
</dbReference>
<proteinExistence type="inferred from homology"/>
<dbReference type="InterPro" id="IPR049915">
    <property type="entry name" value="TERT_TEN"/>
</dbReference>
<dbReference type="GO" id="GO:0003720">
    <property type="term" value="F:telomerase activity"/>
    <property type="evidence" value="ECO:0007669"/>
    <property type="project" value="InterPro"/>
</dbReference>
<keyword evidence="4 13" id="KW-0158">Chromosome</keyword>
<dbReference type="Pfam" id="PF12009">
    <property type="entry name" value="Telomerase_RBD"/>
    <property type="match status" value="1"/>
</dbReference>
<evidence type="ECO:0000256" key="11">
    <source>
        <dbReference type="ARBA" id="ARBA00023242"/>
    </source>
</evidence>
<dbReference type="InterPro" id="IPR000477">
    <property type="entry name" value="RT_dom"/>
</dbReference>
<keyword evidence="9 13" id="KW-0779">Telomere</keyword>
<dbReference type="GO" id="GO:0007004">
    <property type="term" value="P:telomere maintenance via telomerase"/>
    <property type="evidence" value="ECO:0007669"/>
    <property type="project" value="TreeGrafter"/>
</dbReference>
<evidence type="ECO:0000256" key="9">
    <source>
        <dbReference type="ARBA" id="ARBA00022895"/>
    </source>
</evidence>
<feature type="non-terminal residue" evidence="15">
    <location>
        <position position="1"/>
    </location>
</feature>
<dbReference type="GO" id="GO:0046872">
    <property type="term" value="F:metal ion binding"/>
    <property type="evidence" value="ECO:0007669"/>
    <property type="project" value="UniProtKB-KW"/>
</dbReference>
<dbReference type="PANTHER" id="PTHR12066">
    <property type="entry name" value="TELOMERASE REVERSE TRANSCRIPTASE"/>
    <property type="match status" value="1"/>
</dbReference>
<evidence type="ECO:0000256" key="13">
    <source>
        <dbReference type="RuleBase" id="RU365061"/>
    </source>
</evidence>
<comment type="subcellular location">
    <subcellularLocation>
        <location evidence="13">Nucleus</location>
    </subcellularLocation>
    <subcellularLocation>
        <location evidence="13">Chromosome</location>
        <location evidence="13">Telomere</location>
    </subcellularLocation>
</comment>
<dbReference type="PRINTS" id="PR01365">
    <property type="entry name" value="TELOMERASERT"/>
</dbReference>
<dbReference type="InterPro" id="IPR021891">
    <property type="entry name" value="Telomerase_RBD"/>
</dbReference>
<dbReference type="PROSITE" id="PS50878">
    <property type="entry name" value="RT_POL"/>
    <property type="match status" value="1"/>
</dbReference>
<dbReference type="InterPro" id="IPR003545">
    <property type="entry name" value="Telomerase_RT"/>
</dbReference>
<dbReference type="CDD" id="cd01648">
    <property type="entry name" value="TERT"/>
    <property type="match status" value="1"/>
</dbReference>
<keyword evidence="8 13" id="KW-0460">Magnesium</keyword>
<dbReference type="OrthoDB" id="289721at2759"/>
<comment type="function">
    <text evidence="13">Telomerase is a ribonucleoprotein enzyme essential for the replication of chromosome termini in most eukaryotes. It elongates telomeres. It is a reverse transcriptase that adds simple sequence repeats to chromosome ends by copying a template sequence within the RNA component of the enzyme.</text>
</comment>
<evidence type="ECO:0000256" key="12">
    <source>
        <dbReference type="ARBA" id="ARBA00048173"/>
    </source>
</evidence>
<dbReference type="Proteomes" id="UP000789342">
    <property type="component" value="Unassembled WGS sequence"/>
</dbReference>
<gene>
    <name evidence="15" type="ORF">AMORRO_LOCUS5626</name>
</gene>
<keyword evidence="6 13" id="KW-0548">Nucleotidyltransferase</keyword>
<evidence type="ECO:0000256" key="2">
    <source>
        <dbReference type="ARBA" id="ARBA00012493"/>
    </source>
</evidence>
<dbReference type="GO" id="GO:0042162">
    <property type="term" value="F:telomeric DNA binding"/>
    <property type="evidence" value="ECO:0007669"/>
    <property type="project" value="TreeGrafter"/>
</dbReference>
<name>A0A9N9B1A3_9GLOM</name>
<evidence type="ECO:0000256" key="8">
    <source>
        <dbReference type="ARBA" id="ARBA00022842"/>
    </source>
</evidence>
<dbReference type="Gene3D" id="3.30.70.2630">
    <property type="match status" value="1"/>
</dbReference>
<dbReference type="SMART" id="SM00975">
    <property type="entry name" value="Telomerase_RBD"/>
    <property type="match status" value="1"/>
</dbReference>
<evidence type="ECO:0000313" key="16">
    <source>
        <dbReference type="Proteomes" id="UP000789342"/>
    </source>
</evidence>
<protein>
    <recommendedName>
        <fullName evidence="3 13">Telomerase reverse transcriptase</fullName>
        <ecNumber evidence="2 13">2.7.7.49</ecNumber>
    </recommendedName>
    <alternativeName>
        <fullName evidence="13">Telomerase catalytic subunit</fullName>
    </alternativeName>
</protein>
<evidence type="ECO:0000256" key="10">
    <source>
        <dbReference type="ARBA" id="ARBA00022918"/>
    </source>
</evidence>
<comment type="catalytic activity">
    <reaction evidence="12 13">
        <text>DNA(n) + a 2'-deoxyribonucleoside 5'-triphosphate = DNA(n+1) + diphosphate</text>
        <dbReference type="Rhea" id="RHEA:22508"/>
        <dbReference type="Rhea" id="RHEA-COMP:17339"/>
        <dbReference type="Rhea" id="RHEA-COMP:17340"/>
        <dbReference type="ChEBI" id="CHEBI:33019"/>
        <dbReference type="ChEBI" id="CHEBI:61560"/>
        <dbReference type="ChEBI" id="CHEBI:173112"/>
        <dbReference type="EC" id="2.7.7.49"/>
    </reaction>
</comment>
<keyword evidence="11 13" id="KW-0539">Nucleus</keyword>
<evidence type="ECO:0000256" key="3">
    <source>
        <dbReference type="ARBA" id="ARBA00016182"/>
    </source>
</evidence>
<evidence type="ECO:0000256" key="1">
    <source>
        <dbReference type="ARBA" id="ARBA00008001"/>
    </source>
</evidence>
<dbReference type="GO" id="GO:0000781">
    <property type="term" value="C:chromosome, telomeric region"/>
    <property type="evidence" value="ECO:0007669"/>
    <property type="project" value="UniProtKB-SubCell"/>
</dbReference>
<keyword evidence="7 13" id="KW-0479">Metal-binding</keyword>
<keyword evidence="5 13" id="KW-0808">Transferase</keyword>
<organism evidence="15 16">
    <name type="scientific">Acaulospora morrowiae</name>
    <dbReference type="NCBI Taxonomy" id="94023"/>
    <lineage>
        <taxon>Eukaryota</taxon>
        <taxon>Fungi</taxon>
        <taxon>Fungi incertae sedis</taxon>
        <taxon>Mucoromycota</taxon>
        <taxon>Glomeromycotina</taxon>
        <taxon>Glomeromycetes</taxon>
        <taxon>Diversisporales</taxon>
        <taxon>Acaulosporaceae</taxon>
        <taxon>Acaulospora</taxon>
    </lineage>
</organism>
<evidence type="ECO:0000259" key="14">
    <source>
        <dbReference type="PROSITE" id="PS50878"/>
    </source>
</evidence>
<accession>A0A9N9B1A3</accession>
<dbReference type="EC" id="2.7.7.49" evidence="2 13"/>
<sequence length="747" mass="87128">PRSMNPKGFSIEYDNSTVDHVRRSQNWKELFKRLGEAVMKYLLRNASIFVALPNKSYLQVSGMLISELTGTSSLRTPENNTHNFLMTPNSSFDSFDGLLGINHGSRKRSRQSYDELPNKIVIIEGKNDAKVKTRANIFFSRSQIFFCYIPFYDVGGTFRAGLPRDHILNIAKSSKDEEIINIFLRHIFPMQFGLRNVFSVYDNDAKTNPQVVFKLYMDRSTEVLKPISRAPPRLMELLPMLKCMVKQHKKCSYFTLLDKYCPIKNDPLECESGDTFNESCAENAHQVVAFAIAVMRQVIPEEFWGCLENQKNIFKAVEKFILLRRYETLSLHEVLLKFKIKQCKWLELKGAKNNKVEADKRVEILNEFVWWTFECFLIPLLRNNFYITTNTACKYRIFYYRHDVWCRIVQKGVRALTESTFEEIPLCEGKKLLQSGEALGYSNVRLLPKNKKGDVRPIVNFKKKRVPKPINSILQDTFHILNFEKERQAMDRNSSYLGGSLFSFNEIYERLKQFQQRLVQLGQQKKKLYFAKVDVCCCFESIDQDQLLEIINDVLIECDYAIHKYDVVNHHGGKIRSHFYRYANTSDDFANFPNHAREFASKFINSVIVDRVKETYTDKNVILDLLEKHLKNNLVKIGSKFYRQTIGIPQGSVVSTLLCSFYYGSMEWNELPFVRHDDGVMLRLLDDFLYISTRRTKVVRFITAMNRGHPKYRCFINEEKSLVNFDIKINGKLVKKLDDSLGVHSLN</sequence>
<evidence type="ECO:0000313" key="15">
    <source>
        <dbReference type="EMBL" id="CAG8552200.1"/>
    </source>
</evidence>
<dbReference type="Pfam" id="PF11474">
    <property type="entry name" value="TEN_TERT"/>
    <property type="match status" value="1"/>
</dbReference>
<dbReference type="Gene3D" id="1.10.132.70">
    <property type="match status" value="1"/>
</dbReference>
<comment type="caution">
    <text evidence="15">The sequence shown here is derived from an EMBL/GenBank/DDBJ whole genome shotgun (WGS) entry which is preliminary data.</text>
</comment>
<dbReference type="EMBL" id="CAJVPV010003453">
    <property type="protein sequence ID" value="CAG8552200.1"/>
    <property type="molecule type" value="Genomic_DNA"/>
</dbReference>
<keyword evidence="10 13" id="KW-0695">RNA-directed DNA polymerase</keyword>
<feature type="domain" description="Reverse transcriptase" evidence="14">
    <location>
        <begin position="428"/>
        <end position="745"/>
    </location>
</feature>
<evidence type="ECO:0000256" key="4">
    <source>
        <dbReference type="ARBA" id="ARBA00022454"/>
    </source>
</evidence>
<evidence type="ECO:0000256" key="7">
    <source>
        <dbReference type="ARBA" id="ARBA00022723"/>
    </source>
</evidence>
<keyword evidence="16" id="KW-1185">Reference proteome</keyword>
<evidence type="ECO:0000256" key="5">
    <source>
        <dbReference type="ARBA" id="ARBA00022679"/>
    </source>
</evidence>
<evidence type="ECO:0000256" key="6">
    <source>
        <dbReference type="ARBA" id="ARBA00022695"/>
    </source>
</evidence>
<dbReference type="AlphaFoldDB" id="A0A9N9B1A3"/>
<comment type="similarity">
    <text evidence="1 13">Belongs to the reverse transcriptase family. Telomerase subfamily.</text>
</comment>
<dbReference type="GO" id="GO:0070034">
    <property type="term" value="F:telomerase RNA binding"/>
    <property type="evidence" value="ECO:0007669"/>
    <property type="project" value="TreeGrafter"/>
</dbReference>
<dbReference type="GO" id="GO:0000333">
    <property type="term" value="C:telomerase catalytic core complex"/>
    <property type="evidence" value="ECO:0007669"/>
    <property type="project" value="TreeGrafter"/>
</dbReference>